<evidence type="ECO:0000313" key="4">
    <source>
        <dbReference type="Proteomes" id="UP001153069"/>
    </source>
</evidence>
<dbReference type="Proteomes" id="UP001153069">
    <property type="component" value="Unassembled WGS sequence"/>
</dbReference>
<evidence type="ECO:0000256" key="1">
    <source>
        <dbReference type="SAM" id="MobiDB-lite"/>
    </source>
</evidence>
<evidence type="ECO:0000313" key="3">
    <source>
        <dbReference type="EMBL" id="CAB9528680.1"/>
    </source>
</evidence>
<dbReference type="InterPro" id="IPR049227">
    <property type="entry name" value="DUF6824"/>
</dbReference>
<feature type="region of interest" description="Disordered" evidence="1">
    <location>
        <begin position="199"/>
        <end position="218"/>
    </location>
</feature>
<dbReference type="OrthoDB" id="49453at2759"/>
<dbReference type="Pfam" id="PF20710">
    <property type="entry name" value="DUF6824"/>
    <property type="match status" value="1"/>
</dbReference>
<accession>A0A9N8F1K0</accession>
<feature type="compositionally biased region" description="Polar residues" evidence="1">
    <location>
        <begin position="163"/>
        <end position="175"/>
    </location>
</feature>
<name>A0A9N8F1K0_9STRA</name>
<reference evidence="3" key="1">
    <citation type="submission" date="2020-06" db="EMBL/GenBank/DDBJ databases">
        <authorList>
            <consortium name="Plant Systems Biology data submission"/>
        </authorList>
    </citation>
    <scope>NUCLEOTIDE SEQUENCE</scope>
    <source>
        <strain evidence="3">D6</strain>
    </source>
</reference>
<protein>
    <recommendedName>
        <fullName evidence="2">DUF6824 domain-containing protein</fullName>
    </recommendedName>
</protein>
<proteinExistence type="predicted"/>
<sequence>MEEVNIRYQEMPVPVAAPVLQPGKFDILCGKGKKCVGHIGSRRFRAVIESYRQRYSLTKTKYEKMMITKEVVERLQKENCRFLKYDASTMVWEELLTMAARDKVGHALRFANRTTPRRKKNPSKTEGDTNIDSWKSLEGKSSVPSPPTSPPPPPEVFGDDNGGPSSQPFKNSNATEEAPCSVTLIDNIELASFVFSHTDDSEEPTTFLPSNPPTHTQDASISTMVSIGEEPEDKVFMLGQQRWSPLQTGREMPGAHPCTQGLLLAQPSQVSPVCIISPQLSDSTGIAANLFDPSLPVAPVALRFSITSDIHGNSTLLQPLPRAHNPKLPQQKLPPVQPTTASLSKLIHFSTMSASCPIPEKINAVRRQPEGSTSKCHSGSRKTTKQRVRRAEAIGPS</sequence>
<dbReference type="AlphaFoldDB" id="A0A9N8F1K0"/>
<gene>
    <name evidence="3" type="ORF">SEMRO_2290_G322160.1</name>
</gene>
<organism evidence="3 4">
    <name type="scientific">Seminavis robusta</name>
    <dbReference type="NCBI Taxonomy" id="568900"/>
    <lineage>
        <taxon>Eukaryota</taxon>
        <taxon>Sar</taxon>
        <taxon>Stramenopiles</taxon>
        <taxon>Ochrophyta</taxon>
        <taxon>Bacillariophyta</taxon>
        <taxon>Bacillariophyceae</taxon>
        <taxon>Bacillariophycidae</taxon>
        <taxon>Naviculales</taxon>
        <taxon>Naviculaceae</taxon>
        <taxon>Seminavis</taxon>
    </lineage>
</organism>
<feature type="compositionally biased region" description="Polar residues" evidence="1">
    <location>
        <begin position="207"/>
        <end position="218"/>
    </location>
</feature>
<evidence type="ECO:0000259" key="2">
    <source>
        <dbReference type="Pfam" id="PF20710"/>
    </source>
</evidence>
<feature type="compositionally biased region" description="Basic residues" evidence="1">
    <location>
        <begin position="378"/>
        <end position="388"/>
    </location>
</feature>
<feature type="region of interest" description="Disordered" evidence="1">
    <location>
        <begin position="365"/>
        <end position="397"/>
    </location>
</feature>
<feature type="domain" description="DUF6824" evidence="2">
    <location>
        <begin position="26"/>
        <end position="109"/>
    </location>
</feature>
<dbReference type="EMBL" id="CAICTM010002288">
    <property type="protein sequence ID" value="CAB9528680.1"/>
    <property type="molecule type" value="Genomic_DNA"/>
</dbReference>
<feature type="region of interest" description="Disordered" evidence="1">
    <location>
        <begin position="109"/>
        <end position="177"/>
    </location>
</feature>
<comment type="caution">
    <text evidence="3">The sequence shown here is derived from an EMBL/GenBank/DDBJ whole genome shotgun (WGS) entry which is preliminary data.</text>
</comment>
<feature type="compositionally biased region" description="Pro residues" evidence="1">
    <location>
        <begin position="144"/>
        <end position="155"/>
    </location>
</feature>
<keyword evidence="4" id="KW-1185">Reference proteome</keyword>